<name>A0A975RNE0_9BRAD</name>
<protein>
    <submittedName>
        <fullName evidence="1">Uncharacterized protein</fullName>
    </submittedName>
</protein>
<organism evidence="1 2">
    <name type="scientific">Bradyrhizobium sediminis</name>
    <dbReference type="NCBI Taxonomy" id="2840469"/>
    <lineage>
        <taxon>Bacteria</taxon>
        <taxon>Pseudomonadati</taxon>
        <taxon>Pseudomonadota</taxon>
        <taxon>Alphaproteobacteria</taxon>
        <taxon>Hyphomicrobiales</taxon>
        <taxon>Nitrobacteraceae</taxon>
        <taxon>Bradyrhizobium</taxon>
    </lineage>
</organism>
<dbReference type="RefSeq" id="WP_215622346.1">
    <property type="nucleotide sequence ID" value="NZ_CP076134.1"/>
</dbReference>
<dbReference type="AlphaFoldDB" id="A0A975RNE0"/>
<accession>A0A975RNE0</accession>
<gene>
    <name evidence="1" type="ORF">KMZ29_02610</name>
</gene>
<dbReference type="Proteomes" id="UP000680839">
    <property type="component" value="Chromosome"/>
</dbReference>
<dbReference type="EMBL" id="CP076134">
    <property type="protein sequence ID" value="QWG13648.1"/>
    <property type="molecule type" value="Genomic_DNA"/>
</dbReference>
<evidence type="ECO:0000313" key="1">
    <source>
        <dbReference type="EMBL" id="QWG13648.1"/>
    </source>
</evidence>
<proteinExistence type="predicted"/>
<reference evidence="1" key="1">
    <citation type="submission" date="2021-06" db="EMBL/GenBank/DDBJ databases">
        <title>Bradyrhizobium sp. S2-20-1 Genome sequencing.</title>
        <authorList>
            <person name="Jin L."/>
        </authorList>
    </citation>
    <scope>NUCLEOTIDE SEQUENCE</scope>
    <source>
        <strain evidence="1">S2-20-1</strain>
    </source>
</reference>
<sequence length="209" mass="23765">MSRGIIGLFITLTIVWLAFSANKDTSTATKLPPPDHANTVVAASQLNEQWEKSFDKTGKYPERQDPSFHHSMYGSLLRIPEESDSYSAARQLVDKFAVRQLKINAQERKAKIERISNDADGRKRFADTLDTGFLKAGRDASFKVSGAKNTTLEMVYILINRPFVYQITNESKFLENAWNMGFKKVIFRSGYGYGSNAWTYDVPKEWAFN</sequence>
<evidence type="ECO:0000313" key="2">
    <source>
        <dbReference type="Proteomes" id="UP000680839"/>
    </source>
</evidence>